<dbReference type="CDD" id="cd14728">
    <property type="entry name" value="Ere-like"/>
    <property type="match status" value="1"/>
</dbReference>
<evidence type="ECO:0000313" key="2">
    <source>
        <dbReference type="Proteomes" id="UP000031419"/>
    </source>
</evidence>
<evidence type="ECO:0000313" key="1">
    <source>
        <dbReference type="EMBL" id="KEI45740.1"/>
    </source>
</evidence>
<dbReference type="InterPro" id="IPR007815">
    <property type="entry name" value="Emycin_Estase"/>
</dbReference>
<gene>
    <name evidence="1" type="ORF">GU90_02265</name>
</gene>
<reference evidence="1 2" key="1">
    <citation type="submission" date="2014-06" db="EMBL/GenBank/DDBJ databases">
        <title>Saccharopolyspora rectivirgula DSM-43113 Genome sequencing.</title>
        <authorList>
            <person name="Barrera C."/>
            <person name="Millon L."/>
            <person name="Rognon B."/>
            <person name="Zaugg C."/>
            <person name="Monod M."/>
        </authorList>
    </citation>
    <scope>NUCLEOTIDE SEQUENCE [LARGE SCALE GENOMIC DNA]</scope>
    <source>
        <strain evidence="1 2">DSM 43113</strain>
    </source>
</reference>
<dbReference type="PANTHER" id="PTHR31299:SF0">
    <property type="entry name" value="ESTERASE, PUTATIVE (AFU_ORTHOLOGUE AFUA_1G05850)-RELATED"/>
    <property type="match status" value="1"/>
</dbReference>
<dbReference type="Gene3D" id="3.30.1870.10">
    <property type="entry name" value="EreA-like, domain 2"/>
    <property type="match status" value="1"/>
</dbReference>
<organism evidence="1 2">
    <name type="scientific">Saccharopolyspora rectivirgula</name>
    <dbReference type="NCBI Taxonomy" id="28042"/>
    <lineage>
        <taxon>Bacteria</taxon>
        <taxon>Bacillati</taxon>
        <taxon>Actinomycetota</taxon>
        <taxon>Actinomycetes</taxon>
        <taxon>Pseudonocardiales</taxon>
        <taxon>Pseudonocardiaceae</taxon>
        <taxon>Saccharopolyspora</taxon>
    </lineage>
</organism>
<dbReference type="Gene3D" id="3.40.1660.10">
    <property type="entry name" value="EreA-like (biosynthetic domain)"/>
    <property type="match status" value="1"/>
</dbReference>
<dbReference type="Pfam" id="PF05139">
    <property type="entry name" value="Erythro_esteras"/>
    <property type="match status" value="1"/>
</dbReference>
<name>A0A073B2A5_9PSEU</name>
<dbReference type="InterPro" id="IPR052036">
    <property type="entry name" value="Hydrolase/PRTase-associated"/>
</dbReference>
<keyword evidence="2" id="KW-1185">Reference proteome</keyword>
<dbReference type="AlphaFoldDB" id="A0A073B2A5"/>
<dbReference type="EMBL" id="JNVU01000009">
    <property type="protein sequence ID" value="KEI45740.1"/>
    <property type="molecule type" value="Genomic_DNA"/>
</dbReference>
<protein>
    <recommendedName>
        <fullName evidence="3">Erythromycin esterase</fullName>
    </recommendedName>
</protein>
<dbReference type="Gene3D" id="1.20.1440.30">
    <property type="entry name" value="Biosynthetic Protein domain"/>
    <property type="match status" value="1"/>
</dbReference>
<comment type="caution">
    <text evidence="1">The sequence shown here is derived from an EMBL/GenBank/DDBJ whole genome shotgun (WGS) entry which is preliminary data.</text>
</comment>
<dbReference type="STRING" id="28042.GU90_02265"/>
<evidence type="ECO:0008006" key="3">
    <source>
        <dbReference type="Google" id="ProtNLM"/>
    </source>
</evidence>
<accession>A0A073B2A5</accession>
<dbReference type="SUPFAM" id="SSF159501">
    <property type="entry name" value="EreA/ChaN-like"/>
    <property type="match status" value="1"/>
</dbReference>
<dbReference type="GO" id="GO:0046677">
    <property type="term" value="P:response to antibiotic"/>
    <property type="evidence" value="ECO:0007669"/>
    <property type="project" value="InterPro"/>
</dbReference>
<dbReference type="eggNOG" id="COG2312">
    <property type="taxonomic scope" value="Bacteria"/>
</dbReference>
<proteinExistence type="predicted"/>
<dbReference type="Proteomes" id="UP000031419">
    <property type="component" value="Unassembled WGS sequence"/>
</dbReference>
<dbReference type="PANTHER" id="PTHR31299">
    <property type="entry name" value="ESTERASE, PUTATIVE (AFU_ORTHOLOGUE AFUA_1G05850)-RELATED"/>
    <property type="match status" value="1"/>
</dbReference>
<sequence>MRPLPADDLSWFADLVGDARVVAIGENNHHIREFSLLRAQLLRFLVTELDFRVVAFESGFAEGQLVDDWIRGGPGDVTAVARDGFTFRFGEAPEVVDMLVWLREHNASGGRVRFAGLDVPGSGGSGEPALRRVREHLAARAPEQLPLVDAALEAIQPYAAANNGLAANRYAELAEADRNAATAALSRLLLRLDALPAGSDRGAHRIARHHALGALRVDEQLREFNALAEPDRPELVVSSRDVYQAETVRLLRELLGPEERVVLMLHNGHAQRVPIQLLPGVRARSAGCYLAAELGSDYVALGVTACTGVTTAARLDEQAHWGLEVLREPLGPPSAGSVERIVADHVPGAPALLDLRSARPGAEPVTIRHATTEVPVDLPAAFDAVVCLPEMNPSSVARRTNG</sequence>